<proteinExistence type="predicted"/>
<dbReference type="Proteomes" id="UP000215914">
    <property type="component" value="Chromosome 5"/>
</dbReference>
<evidence type="ECO:0000313" key="1">
    <source>
        <dbReference type="EMBL" id="OTG24983.1"/>
    </source>
</evidence>
<accession>A0A251UPN0</accession>
<organism evidence="1 2">
    <name type="scientific">Helianthus annuus</name>
    <name type="common">Common sunflower</name>
    <dbReference type="NCBI Taxonomy" id="4232"/>
    <lineage>
        <taxon>Eukaryota</taxon>
        <taxon>Viridiplantae</taxon>
        <taxon>Streptophyta</taxon>
        <taxon>Embryophyta</taxon>
        <taxon>Tracheophyta</taxon>
        <taxon>Spermatophyta</taxon>
        <taxon>Magnoliopsida</taxon>
        <taxon>eudicotyledons</taxon>
        <taxon>Gunneridae</taxon>
        <taxon>Pentapetalae</taxon>
        <taxon>asterids</taxon>
        <taxon>campanulids</taxon>
        <taxon>Asterales</taxon>
        <taxon>Asteraceae</taxon>
        <taxon>Asteroideae</taxon>
        <taxon>Heliantheae alliance</taxon>
        <taxon>Heliantheae</taxon>
        <taxon>Helianthus</taxon>
    </lineage>
</organism>
<evidence type="ECO:0000313" key="2">
    <source>
        <dbReference type="Proteomes" id="UP000215914"/>
    </source>
</evidence>
<keyword evidence="2" id="KW-1185">Reference proteome</keyword>
<reference evidence="2" key="1">
    <citation type="journal article" date="2017" name="Nature">
        <title>The sunflower genome provides insights into oil metabolism, flowering and Asterid evolution.</title>
        <authorList>
            <person name="Badouin H."/>
            <person name="Gouzy J."/>
            <person name="Grassa C.J."/>
            <person name="Murat F."/>
            <person name="Staton S.E."/>
            <person name="Cottret L."/>
            <person name="Lelandais-Briere C."/>
            <person name="Owens G.L."/>
            <person name="Carrere S."/>
            <person name="Mayjonade B."/>
            <person name="Legrand L."/>
            <person name="Gill N."/>
            <person name="Kane N.C."/>
            <person name="Bowers J.E."/>
            <person name="Hubner S."/>
            <person name="Bellec A."/>
            <person name="Berard A."/>
            <person name="Berges H."/>
            <person name="Blanchet N."/>
            <person name="Boniface M.C."/>
            <person name="Brunel D."/>
            <person name="Catrice O."/>
            <person name="Chaidir N."/>
            <person name="Claudel C."/>
            <person name="Donnadieu C."/>
            <person name="Faraut T."/>
            <person name="Fievet G."/>
            <person name="Helmstetter N."/>
            <person name="King M."/>
            <person name="Knapp S.J."/>
            <person name="Lai Z."/>
            <person name="Le Paslier M.C."/>
            <person name="Lippi Y."/>
            <person name="Lorenzon L."/>
            <person name="Mandel J.R."/>
            <person name="Marage G."/>
            <person name="Marchand G."/>
            <person name="Marquand E."/>
            <person name="Bret-Mestries E."/>
            <person name="Morien E."/>
            <person name="Nambeesan S."/>
            <person name="Nguyen T."/>
            <person name="Pegot-Espagnet P."/>
            <person name="Pouilly N."/>
            <person name="Raftis F."/>
            <person name="Sallet E."/>
            <person name="Schiex T."/>
            <person name="Thomas J."/>
            <person name="Vandecasteele C."/>
            <person name="Vares D."/>
            <person name="Vear F."/>
            <person name="Vautrin S."/>
            <person name="Crespi M."/>
            <person name="Mangin B."/>
            <person name="Burke J.M."/>
            <person name="Salse J."/>
            <person name="Munos S."/>
            <person name="Vincourt P."/>
            <person name="Rieseberg L.H."/>
            <person name="Langlade N.B."/>
        </authorList>
    </citation>
    <scope>NUCLEOTIDE SEQUENCE [LARGE SCALE GENOMIC DNA]</scope>
    <source>
        <strain evidence="2">cv. SF193</strain>
    </source>
</reference>
<gene>
    <name evidence="1" type="ORF">HannXRQ_Chr05g0142721</name>
</gene>
<name>A0A251UPN0_HELAN</name>
<dbReference type="EMBL" id="CM007894">
    <property type="protein sequence ID" value="OTG24983.1"/>
    <property type="molecule type" value="Genomic_DNA"/>
</dbReference>
<dbReference type="InParanoid" id="A0A251UPN0"/>
<sequence length="61" mass="7163">MSKICDLRFFLQAILDPTPDRLITWWLWLEDGGDDTDLPFGGQIYRLKMVAMTQIYSLKLI</sequence>
<protein>
    <submittedName>
        <fullName evidence="1">Uncharacterized protein</fullName>
    </submittedName>
</protein>
<dbReference type="AlphaFoldDB" id="A0A251UPN0"/>